<evidence type="ECO:0000256" key="5">
    <source>
        <dbReference type="ARBA" id="ARBA00022722"/>
    </source>
</evidence>
<dbReference type="GO" id="GO:0030422">
    <property type="term" value="P:siRNA processing"/>
    <property type="evidence" value="ECO:0007669"/>
    <property type="project" value="InterPro"/>
</dbReference>
<proteinExistence type="inferred from homology"/>
<evidence type="ECO:0000256" key="12">
    <source>
        <dbReference type="ARBA" id="ARBA00022840"/>
    </source>
</evidence>
<dbReference type="SMART" id="SM00490">
    <property type="entry name" value="HELICc"/>
    <property type="match status" value="1"/>
</dbReference>
<feature type="domain" description="DRBM" evidence="19">
    <location>
        <begin position="1580"/>
        <end position="1615"/>
    </location>
</feature>
<dbReference type="CTD" id="36993"/>
<dbReference type="CDD" id="cd15903">
    <property type="entry name" value="Dicer_PBD"/>
    <property type="match status" value="1"/>
</dbReference>
<dbReference type="InterPro" id="IPR005034">
    <property type="entry name" value="Dicer_dimerisation"/>
</dbReference>
<evidence type="ECO:0000256" key="7">
    <source>
        <dbReference type="ARBA" id="ARBA00022737"/>
    </source>
</evidence>
<dbReference type="InterPro" id="IPR027417">
    <property type="entry name" value="P-loop_NTPase"/>
</dbReference>
<dbReference type="SMART" id="SM00487">
    <property type="entry name" value="DEXDc"/>
    <property type="match status" value="1"/>
</dbReference>
<evidence type="ECO:0000259" key="20">
    <source>
        <dbReference type="PROSITE" id="PS50142"/>
    </source>
</evidence>
<dbReference type="EC" id="3.1.26.3" evidence="4"/>
<evidence type="ECO:0000259" key="23">
    <source>
        <dbReference type="PROSITE" id="PS51194"/>
    </source>
</evidence>
<dbReference type="PROSITE" id="PS00517">
    <property type="entry name" value="RNASE_3_1"/>
    <property type="match status" value="1"/>
</dbReference>
<keyword evidence="11" id="KW-0347">Helicase</keyword>
<dbReference type="InterPro" id="IPR011545">
    <property type="entry name" value="DEAD/DEAH_box_helicase_dom"/>
</dbReference>
<dbReference type="PROSITE" id="PS51192">
    <property type="entry name" value="HELICASE_ATP_BIND_1"/>
    <property type="match status" value="1"/>
</dbReference>
<evidence type="ECO:0000256" key="13">
    <source>
        <dbReference type="ARBA" id="ARBA00022842"/>
    </source>
</evidence>
<dbReference type="GO" id="GO:0006309">
    <property type="term" value="P:apoptotic DNA fragmentation"/>
    <property type="evidence" value="ECO:0007669"/>
    <property type="project" value="TreeGrafter"/>
</dbReference>
<feature type="domain" description="Helicase ATP-binding" evidence="22">
    <location>
        <begin position="24"/>
        <end position="202"/>
    </location>
</feature>
<evidence type="ECO:0000313" key="25">
    <source>
        <dbReference type="Proteomes" id="UP000694920"/>
    </source>
</evidence>
<keyword evidence="16" id="KW-0464">Manganese</keyword>
<dbReference type="InterPro" id="IPR000999">
    <property type="entry name" value="RNase_III_dom"/>
</dbReference>
<evidence type="ECO:0000256" key="15">
    <source>
        <dbReference type="ARBA" id="ARBA00023158"/>
    </source>
</evidence>
<dbReference type="InterPro" id="IPR036389">
    <property type="entry name" value="RNase_III_sf"/>
</dbReference>
<dbReference type="Pfam" id="PF20932">
    <property type="entry name" value="Dicer_dsRBD"/>
    <property type="match status" value="1"/>
</dbReference>
<feature type="domain" description="RNase III" evidence="20">
    <location>
        <begin position="1362"/>
        <end position="1521"/>
    </location>
</feature>
<dbReference type="PROSITE" id="PS51327">
    <property type="entry name" value="DICER_DSRBF"/>
    <property type="match status" value="1"/>
</dbReference>
<comment type="cofactor">
    <cofactor evidence="2">
        <name>Mn(2+)</name>
        <dbReference type="ChEBI" id="CHEBI:29035"/>
    </cofactor>
</comment>
<evidence type="ECO:0000313" key="26">
    <source>
        <dbReference type="RefSeq" id="XP_015599756.1"/>
    </source>
</evidence>
<dbReference type="InterPro" id="IPR014720">
    <property type="entry name" value="dsRBD_dom"/>
</dbReference>
<dbReference type="FunFam" id="1.10.1520.10:FF:000005">
    <property type="entry name" value="Putative endoribonuclease dicer"/>
    <property type="match status" value="1"/>
</dbReference>
<evidence type="ECO:0000256" key="1">
    <source>
        <dbReference type="ARBA" id="ARBA00000109"/>
    </source>
</evidence>
<dbReference type="CDD" id="cd18034">
    <property type="entry name" value="DEXHc_dicer"/>
    <property type="match status" value="1"/>
</dbReference>
<reference evidence="26" key="1">
    <citation type="submission" date="2025-08" db="UniProtKB">
        <authorList>
            <consortium name="RefSeq"/>
        </authorList>
    </citation>
    <scope>IDENTIFICATION</scope>
</reference>
<evidence type="ECO:0000259" key="21">
    <source>
        <dbReference type="PROSITE" id="PS50821"/>
    </source>
</evidence>
<evidence type="ECO:0000259" key="24">
    <source>
        <dbReference type="PROSITE" id="PS51327"/>
    </source>
</evidence>
<comment type="catalytic activity">
    <reaction evidence="1">
        <text>Endonucleolytic cleavage to 5'-phosphomonoester.</text>
        <dbReference type="EC" id="3.1.26.3"/>
    </reaction>
</comment>
<dbReference type="SUPFAM" id="SSF52540">
    <property type="entry name" value="P-loop containing nucleoside triphosphate hydrolases"/>
    <property type="match status" value="1"/>
</dbReference>
<keyword evidence="12" id="KW-0067">ATP-binding</keyword>
<dbReference type="GO" id="GO:0006364">
    <property type="term" value="P:rRNA processing"/>
    <property type="evidence" value="ECO:0007669"/>
    <property type="project" value="InterPro"/>
</dbReference>
<keyword evidence="7" id="KW-0677">Repeat</keyword>
<dbReference type="GO" id="GO:0003723">
    <property type="term" value="F:RNA binding"/>
    <property type="evidence" value="ECO:0007669"/>
    <property type="project" value="UniProtKB-UniRule"/>
</dbReference>
<protein>
    <recommendedName>
        <fullName evidence="4">ribonuclease III</fullName>
        <ecNumber evidence="4">3.1.26.3</ecNumber>
    </recommendedName>
</protein>
<dbReference type="GO" id="GO:0005737">
    <property type="term" value="C:cytoplasm"/>
    <property type="evidence" value="ECO:0007669"/>
    <property type="project" value="TreeGrafter"/>
</dbReference>
<dbReference type="GO" id="GO:0005524">
    <property type="term" value="F:ATP binding"/>
    <property type="evidence" value="ECO:0007669"/>
    <property type="project" value="UniProtKB-KW"/>
</dbReference>
<keyword evidence="5" id="KW-0540">Nuclease</keyword>
<keyword evidence="13" id="KW-0460">Magnesium</keyword>
<dbReference type="GO" id="GO:0004525">
    <property type="term" value="F:ribonuclease III activity"/>
    <property type="evidence" value="ECO:0007669"/>
    <property type="project" value="UniProtKB-EC"/>
</dbReference>
<dbReference type="Gene3D" id="3.40.50.300">
    <property type="entry name" value="P-loop containing nucleotide triphosphate hydrolases"/>
    <property type="match status" value="2"/>
</dbReference>
<dbReference type="RefSeq" id="XP_015599756.1">
    <property type="nucleotide sequence ID" value="XM_015744270.1"/>
</dbReference>
<dbReference type="GO" id="GO:0004530">
    <property type="term" value="F:deoxyribonuclease I activity"/>
    <property type="evidence" value="ECO:0007669"/>
    <property type="project" value="TreeGrafter"/>
</dbReference>
<feature type="domain" description="RNase III" evidence="20">
    <location>
        <begin position="1140"/>
        <end position="1317"/>
    </location>
</feature>
<dbReference type="InterPro" id="IPR014001">
    <property type="entry name" value="Helicase_ATP-bd"/>
</dbReference>
<dbReference type="InterPro" id="IPR003100">
    <property type="entry name" value="PAZ_dom"/>
</dbReference>
<dbReference type="Gene3D" id="3.30.160.20">
    <property type="match status" value="1"/>
</dbReference>
<dbReference type="Pfam" id="PF00636">
    <property type="entry name" value="Ribonuclease_3"/>
    <property type="match status" value="2"/>
</dbReference>
<dbReference type="Pfam" id="PF03368">
    <property type="entry name" value="Dicer_dimer"/>
    <property type="match status" value="1"/>
</dbReference>
<dbReference type="Pfam" id="PF00270">
    <property type="entry name" value="DEAD"/>
    <property type="match status" value="1"/>
</dbReference>
<evidence type="ECO:0000256" key="8">
    <source>
        <dbReference type="ARBA" id="ARBA00022741"/>
    </source>
</evidence>
<keyword evidence="9" id="KW-0255">Endonuclease</keyword>
<evidence type="ECO:0000256" key="11">
    <source>
        <dbReference type="ARBA" id="ARBA00022806"/>
    </source>
</evidence>
<organism evidence="25 26">
    <name type="scientific">Cephus cinctus</name>
    <name type="common">Wheat stem sawfly</name>
    <dbReference type="NCBI Taxonomy" id="211228"/>
    <lineage>
        <taxon>Eukaryota</taxon>
        <taxon>Metazoa</taxon>
        <taxon>Ecdysozoa</taxon>
        <taxon>Arthropoda</taxon>
        <taxon>Hexapoda</taxon>
        <taxon>Insecta</taxon>
        <taxon>Pterygota</taxon>
        <taxon>Neoptera</taxon>
        <taxon>Endopterygota</taxon>
        <taxon>Hymenoptera</taxon>
        <taxon>Cephoidea</taxon>
        <taxon>Cephidae</taxon>
        <taxon>Cephus</taxon>
    </lineage>
</organism>
<evidence type="ECO:0000256" key="9">
    <source>
        <dbReference type="ARBA" id="ARBA00022759"/>
    </source>
</evidence>
<dbReference type="CDD" id="cd00593">
    <property type="entry name" value="RIBOc"/>
    <property type="match status" value="2"/>
</dbReference>
<dbReference type="InterPro" id="IPR038248">
    <property type="entry name" value="Dicer_dimer_sf"/>
</dbReference>
<comment type="cofactor">
    <cofactor evidence="3">
        <name>Mg(2+)</name>
        <dbReference type="ChEBI" id="CHEBI:18420"/>
    </cofactor>
</comment>
<dbReference type="SMART" id="SM00535">
    <property type="entry name" value="RIBOc"/>
    <property type="match status" value="2"/>
</dbReference>
<evidence type="ECO:0000256" key="2">
    <source>
        <dbReference type="ARBA" id="ARBA00001936"/>
    </source>
</evidence>
<feature type="domain" description="Helicase C-terminal" evidence="23">
    <location>
        <begin position="362"/>
        <end position="548"/>
    </location>
</feature>
<dbReference type="GO" id="GO:0031054">
    <property type="term" value="P:pre-miRNA processing"/>
    <property type="evidence" value="ECO:0007669"/>
    <property type="project" value="InterPro"/>
</dbReference>
<dbReference type="GeneID" id="107269882"/>
<dbReference type="InterPro" id="IPR048512">
    <property type="entry name" value="Dicer_platform"/>
</dbReference>
<keyword evidence="8" id="KW-0547">Nucleotide-binding</keyword>
<dbReference type="FunFam" id="3.40.50.300:FF:000628">
    <property type="entry name" value="Endoribonuclease Dicer"/>
    <property type="match status" value="1"/>
</dbReference>
<dbReference type="Gene3D" id="2.170.260.10">
    <property type="entry name" value="paz domain"/>
    <property type="match status" value="1"/>
</dbReference>
<dbReference type="SMART" id="SM00949">
    <property type="entry name" value="PAZ"/>
    <property type="match status" value="1"/>
</dbReference>
<dbReference type="InterPro" id="IPR001650">
    <property type="entry name" value="Helicase_C-like"/>
</dbReference>
<dbReference type="InterPro" id="IPR044441">
    <property type="entry name" value="DICER_DSRM"/>
</dbReference>
<evidence type="ECO:0000256" key="17">
    <source>
        <dbReference type="ARBA" id="ARBA00035116"/>
    </source>
</evidence>
<keyword evidence="25" id="KW-1185">Reference proteome</keyword>
<dbReference type="HAMAP" id="MF_00104">
    <property type="entry name" value="RNase_III"/>
    <property type="match status" value="1"/>
</dbReference>
<dbReference type="SUPFAM" id="SSF69065">
    <property type="entry name" value="RNase III domain-like"/>
    <property type="match status" value="2"/>
</dbReference>
<dbReference type="PANTHER" id="PTHR14950:SF36">
    <property type="entry name" value="ENDORIBONUCLEASE DCR-2"/>
    <property type="match status" value="1"/>
</dbReference>
<evidence type="ECO:0000256" key="3">
    <source>
        <dbReference type="ARBA" id="ARBA00001946"/>
    </source>
</evidence>
<accession>A0AAJ7FMX7</accession>
<dbReference type="Proteomes" id="UP000694920">
    <property type="component" value="Unplaced"/>
</dbReference>
<dbReference type="Gene3D" id="1.10.1520.10">
    <property type="entry name" value="Ribonuclease III domain"/>
    <property type="match status" value="2"/>
</dbReference>
<dbReference type="GO" id="GO:0005634">
    <property type="term" value="C:nucleus"/>
    <property type="evidence" value="ECO:0007669"/>
    <property type="project" value="TreeGrafter"/>
</dbReference>
<evidence type="ECO:0000256" key="4">
    <source>
        <dbReference type="ARBA" id="ARBA00012177"/>
    </source>
</evidence>
<keyword evidence="14 18" id="KW-0694">RNA-binding</keyword>
<dbReference type="PROSITE" id="PS50142">
    <property type="entry name" value="RNASE_3_2"/>
    <property type="match status" value="2"/>
</dbReference>
<dbReference type="PROSITE" id="PS51194">
    <property type="entry name" value="HELICASE_CTER"/>
    <property type="match status" value="1"/>
</dbReference>
<evidence type="ECO:0000256" key="6">
    <source>
        <dbReference type="ARBA" id="ARBA00022723"/>
    </source>
</evidence>
<dbReference type="PROSITE" id="PS50137">
    <property type="entry name" value="DS_RBD"/>
    <property type="match status" value="1"/>
</dbReference>
<dbReference type="InterPro" id="IPR048513">
    <property type="entry name" value="Dicer_PBD"/>
</dbReference>
<evidence type="ECO:0000256" key="10">
    <source>
        <dbReference type="ARBA" id="ARBA00022801"/>
    </source>
</evidence>
<name>A0AAJ7FMX7_CEPCN</name>
<evidence type="ECO:0000256" key="14">
    <source>
        <dbReference type="ARBA" id="ARBA00022884"/>
    </source>
</evidence>
<dbReference type="SUPFAM" id="SSF101690">
    <property type="entry name" value="PAZ domain"/>
    <property type="match status" value="1"/>
</dbReference>
<sequence>MYLLQIKMEETDNEFVARSYQVDLYEKAVTGNTIVYLPTGSGKTFIAAMLLKKMSADIQKLYSEGGKRTIFAVNTVALVTQQTGYLARHTSFSCKGYTGDMNVDSWSKEYWLIEFEQNQVLVMTSQIFLQLICHGIMPLNRVNLIVFDECHRAVSDHPMRQIMQLFEKYPKSEHPRILALSATLLNSNVKLERVQQTIQQLEITFHAKVATVESASIVKGYSTNPIEKIVKFDFPISLPIVEVLEKLLISIECILNLVSLPNFHDNNLSSEVFKPKSKNSKLISIIQDIRSHVTQLGLFGGDKAILLHMIQLEYLKKYNDDQQTVYVLEYCITQLMKIRKLIANEMKNLSECEQILTYSSDQVLKLFLILQNFNTNKTSEQKFCCIIFVKRRFTAKVLYHILKDLHRLDKQYEFLLPEFIVGFSNDPYKNAREILCISKWNREVLLRFKSGRANCVVATDVVDEGLDIPSCTLVVRFDEPQDFRSYIQSKGRARSQTSEYILLISENADKFLSKYHNFKKIEEYLQQLLVGRTNLRAEPTHEQIEKDLYDTIIEPYSVTDSTGVTSMITAQSAISLVNQYCSSLYKSKFICLSPTWTLHKNNNPPSFMVTLAMPPISNLKEIVEGDWMPSVILAKRSAALKCCVALHRIGELSDCLIPNDIETVLSNADYLFPHWEDESKEDKIIPGTNTMKRQHKLVYADALYSAYPIEHKTLYLHVIDAKPTYPVPQDNRRFVLYNLLSDSAGFAILSTKPMPQIPSFPIFMNVGELSVDIKVNHKTMELTADDIRYLDAFHAMIFSQVIPIIKAFMVFDKDNLDNSFLVVPIDAEWNINWDVVKNKSSIVLIPPKEPFHVSSRAYELALVTPNYRGSLSVYVVTQVCEDLTADSSFPTEDYYSYVHYFSDRHALQIKDPKQPMLEVKSISTKINCIRPRGASAGLSKRKRADIQEDLEEHLVPELCDRIDFPALYWLKITTLPSILHRITQFLVADELRNLIAAEAKLGLSMLPPGEKWEPLMINNKEGEDQIEMSLDTTMDDVIPESSLPQPELSGPEIDVLGIDSKLYSWTKDEEPSDMNRNIDKLLLIDIEYYYHFMNMSCASDKDALQEKNKVPGYMSKPDIAIPSLKSLKYEDLRGPSPVDIAQALTRKQVQDVFDLERLETLGDSFLKYAVSVFLYESFPNHDEGHLTAVKGKIIGNRNLYYCGKNKKIPGRMKVDDFVPLSNFIAPSYTVERRLQKVLIEAEVSPNILYELTIPPSERISGFVSKETMLVIQNKLLDWDETKTQSGMEHFLGIQTIPDKVVSDSVEALIGVYLQKMGLKSAAKLLIWFGILPESLNIYQILFQQLQNPVIGSGNIDNHIPWAGVMERKIGYQFTNRAFLLQAFTHPSYTSNSITACYQRLEFLGDAVLDFLITVYIFEYCGNLDPGALTDLRSALVNNITFASLAVRYGLHTALLSYAPKLSDIIDRFVKFQEERNHVIDDELLWVLLEEDECNMAEYVDVPKILGDIFESLIGAIYLDSGKNLLKVWEIVYALMHKEIEAFSKNVPKQPVRVIHETQGAQPRFMEASMITGTTTVMVPLEVVISGKRKLFHGFGANKKQAKCAAAKQALKYLRCKK</sequence>
<dbReference type="SUPFAM" id="SSF54768">
    <property type="entry name" value="dsRNA-binding domain-like"/>
    <property type="match status" value="1"/>
</dbReference>
<dbReference type="Gene3D" id="3.30.160.380">
    <property type="entry name" value="Dicer dimerisation domain"/>
    <property type="match status" value="1"/>
</dbReference>
<feature type="domain" description="PAZ" evidence="21">
    <location>
        <begin position="831"/>
        <end position="963"/>
    </location>
</feature>
<dbReference type="PROSITE" id="PS50821">
    <property type="entry name" value="PAZ"/>
    <property type="match status" value="1"/>
</dbReference>
<comment type="similarity">
    <text evidence="17 18">Belongs to the helicase family. Dicer subfamily.</text>
</comment>
<dbReference type="InterPro" id="IPR011907">
    <property type="entry name" value="RNase_III"/>
</dbReference>
<dbReference type="PANTHER" id="PTHR14950">
    <property type="entry name" value="DICER-RELATED"/>
    <property type="match status" value="1"/>
</dbReference>
<feature type="domain" description="Dicer dsRNA-binding fold" evidence="24">
    <location>
        <begin position="573"/>
        <end position="666"/>
    </location>
</feature>
<dbReference type="Pfam" id="PF02170">
    <property type="entry name" value="PAZ"/>
    <property type="match status" value="1"/>
</dbReference>
<gene>
    <name evidence="26" type="primary">LOC107269882</name>
</gene>
<dbReference type="Pfam" id="PF00271">
    <property type="entry name" value="Helicase_C"/>
    <property type="match status" value="1"/>
</dbReference>
<evidence type="ECO:0000256" key="16">
    <source>
        <dbReference type="ARBA" id="ARBA00023211"/>
    </source>
</evidence>
<keyword evidence="6" id="KW-0479">Metal-binding</keyword>
<evidence type="ECO:0000256" key="18">
    <source>
        <dbReference type="PROSITE-ProRule" id="PRU00657"/>
    </source>
</evidence>
<evidence type="ECO:0000259" key="19">
    <source>
        <dbReference type="PROSITE" id="PS50137"/>
    </source>
</evidence>
<dbReference type="InterPro" id="IPR036085">
    <property type="entry name" value="PAZ_dom_sf"/>
</dbReference>
<dbReference type="GO" id="GO:0070578">
    <property type="term" value="C:RISC-loading complex"/>
    <property type="evidence" value="ECO:0007669"/>
    <property type="project" value="TreeGrafter"/>
</dbReference>
<keyword evidence="10" id="KW-0378">Hydrolase</keyword>
<dbReference type="GO" id="GO:0046872">
    <property type="term" value="F:metal ion binding"/>
    <property type="evidence" value="ECO:0007669"/>
    <property type="project" value="UniProtKB-KW"/>
</dbReference>
<dbReference type="GO" id="GO:0004386">
    <property type="term" value="F:helicase activity"/>
    <property type="evidence" value="ECO:0007669"/>
    <property type="project" value="UniProtKB-KW"/>
</dbReference>
<keyword evidence="15" id="KW-0943">RNA-mediated gene silencing</keyword>
<dbReference type="KEGG" id="ccin:107269882"/>
<evidence type="ECO:0000259" key="22">
    <source>
        <dbReference type="PROSITE" id="PS51192"/>
    </source>
</evidence>
<dbReference type="Pfam" id="PF20931">
    <property type="entry name" value="Dicer_platform"/>
    <property type="match status" value="1"/>
</dbReference>